<accession>A0A645FGI2</accession>
<dbReference type="Pfam" id="PF10996">
    <property type="entry name" value="Beta-Casp"/>
    <property type="match status" value="1"/>
</dbReference>
<dbReference type="InterPro" id="IPR011108">
    <property type="entry name" value="RMMBL"/>
</dbReference>
<feature type="domain" description="Beta-Casp" evidence="3">
    <location>
        <begin position="2"/>
        <end position="44"/>
    </location>
</feature>
<dbReference type="Pfam" id="PF07521">
    <property type="entry name" value="RMMBL"/>
    <property type="match status" value="1"/>
</dbReference>
<evidence type="ECO:0000256" key="1">
    <source>
        <dbReference type="ARBA" id="ARBA00022801"/>
    </source>
</evidence>
<sequence length="205" mass="22637">MIISASGMAEAGRIRHHLKHNLWKPEATILFVGYQSVGTLGRALYDGAKKVRLFDEEIEVKAEIRMLRAISGHADMNGLMTWAKSFSPVPARYFICHGEEKVAESFARNLAGQGLPASVPYNGDVWDLMNGQQIKEGNPPLVRRAVKEKTAAAMAPSLGVSDADRKLQSAFSRLRNLQNQASGYSNGLKSKLAEQIEKIIKSWEN</sequence>
<evidence type="ECO:0000259" key="3">
    <source>
        <dbReference type="Pfam" id="PF10996"/>
    </source>
</evidence>
<dbReference type="EMBL" id="VSSQ01059512">
    <property type="protein sequence ID" value="MPN13060.1"/>
    <property type="molecule type" value="Genomic_DNA"/>
</dbReference>
<dbReference type="PANTHER" id="PTHR11203:SF37">
    <property type="entry name" value="INTEGRATOR COMPLEX SUBUNIT 11"/>
    <property type="match status" value="1"/>
</dbReference>
<dbReference type="InterPro" id="IPR050698">
    <property type="entry name" value="MBL"/>
</dbReference>
<gene>
    <name evidence="4" type="ORF">SDC9_160380</name>
</gene>
<protein>
    <submittedName>
        <fullName evidence="4">Uncharacterized protein</fullName>
    </submittedName>
</protein>
<dbReference type="GO" id="GO:0016787">
    <property type="term" value="F:hydrolase activity"/>
    <property type="evidence" value="ECO:0007669"/>
    <property type="project" value="UniProtKB-KW"/>
</dbReference>
<name>A0A645FGI2_9ZZZZ</name>
<reference evidence="4" key="1">
    <citation type="submission" date="2019-08" db="EMBL/GenBank/DDBJ databases">
        <authorList>
            <person name="Kucharzyk K."/>
            <person name="Murdoch R.W."/>
            <person name="Higgins S."/>
            <person name="Loffler F."/>
        </authorList>
    </citation>
    <scope>NUCLEOTIDE SEQUENCE</scope>
</reference>
<dbReference type="AlphaFoldDB" id="A0A645FGI2"/>
<dbReference type="InterPro" id="IPR022712">
    <property type="entry name" value="Beta_Casp"/>
</dbReference>
<keyword evidence="1" id="KW-0378">Hydrolase</keyword>
<dbReference type="GO" id="GO:0004521">
    <property type="term" value="F:RNA endonuclease activity"/>
    <property type="evidence" value="ECO:0007669"/>
    <property type="project" value="TreeGrafter"/>
</dbReference>
<dbReference type="PANTHER" id="PTHR11203">
    <property type="entry name" value="CLEAVAGE AND POLYADENYLATION SPECIFICITY FACTOR FAMILY MEMBER"/>
    <property type="match status" value="1"/>
</dbReference>
<dbReference type="SUPFAM" id="SSF56281">
    <property type="entry name" value="Metallo-hydrolase/oxidoreductase"/>
    <property type="match status" value="1"/>
</dbReference>
<organism evidence="4">
    <name type="scientific">bioreactor metagenome</name>
    <dbReference type="NCBI Taxonomy" id="1076179"/>
    <lineage>
        <taxon>unclassified sequences</taxon>
        <taxon>metagenomes</taxon>
        <taxon>ecological metagenomes</taxon>
    </lineage>
</organism>
<proteinExistence type="predicted"/>
<feature type="domain" description="Zn-dependent metallo-hydrolase RNA specificity" evidence="2">
    <location>
        <begin position="58"/>
        <end position="120"/>
    </location>
</feature>
<evidence type="ECO:0000259" key="2">
    <source>
        <dbReference type="Pfam" id="PF07521"/>
    </source>
</evidence>
<comment type="caution">
    <text evidence="4">The sequence shown here is derived from an EMBL/GenBank/DDBJ whole genome shotgun (WGS) entry which is preliminary data.</text>
</comment>
<dbReference type="Gene3D" id="3.40.50.10890">
    <property type="match status" value="1"/>
</dbReference>
<dbReference type="InterPro" id="IPR036866">
    <property type="entry name" value="RibonucZ/Hydroxyglut_hydro"/>
</dbReference>
<evidence type="ECO:0000313" key="4">
    <source>
        <dbReference type="EMBL" id="MPN13060.1"/>
    </source>
</evidence>